<dbReference type="InterPro" id="IPR000719">
    <property type="entry name" value="Prot_kinase_dom"/>
</dbReference>
<evidence type="ECO:0000256" key="7">
    <source>
        <dbReference type="ARBA" id="ARBA00022777"/>
    </source>
</evidence>
<dbReference type="FunFam" id="1.10.510.10:FF:000252">
    <property type="entry name" value="Receptor-like protein kinase FERONIA"/>
    <property type="match status" value="1"/>
</dbReference>
<dbReference type="Proteomes" id="UP001179952">
    <property type="component" value="Unassembled WGS sequence"/>
</dbReference>
<organism evidence="16 17">
    <name type="scientific">Acorus gramineus</name>
    <name type="common">Dwarf sweet flag</name>
    <dbReference type="NCBI Taxonomy" id="55184"/>
    <lineage>
        <taxon>Eukaryota</taxon>
        <taxon>Viridiplantae</taxon>
        <taxon>Streptophyta</taxon>
        <taxon>Embryophyta</taxon>
        <taxon>Tracheophyta</taxon>
        <taxon>Spermatophyta</taxon>
        <taxon>Magnoliopsida</taxon>
        <taxon>Liliopsida</taxon>
        <taxon>Acoraceae</taxon>
        <taxon>Acorus</taxon>
    </lineage>
</organism>
<dbReference type="PANTHER" id="PTHR48006">
    <property type="entry name" value="LEUCINE-RICH REPEAT-CONTAINING PROTEIN DDB_G0281931-RELATED"/>
    <property type="match status" value="1"/>
</dbReference>
<gene>
    <name evidence="16" type="ORF">QJS04_geneDACA014242</name>
</gene>
<keyword evidence="5 14" id="KW-0732">Signal</keyword>
<evidence type="ECO:0000256" key="2">
    <source>
        <dbReference type="ARBA" id="ARBA00022527"/>
    </source>
</evidence>
<keyword evidence="17" id="KW-1185">Reference proteome</keyword>
<evidence type="ECO:0000256" key="4">
    <source>
        <dbReference type="ARBA" id="ARBA00022692"/>
    </source>
</evidence>
<dbReference type="GO" id="GO:0016020">
    <property type="term" value="C:membrane"/>
    <property type="evidence" value="ECO:0007669"/>
    <property type="project" value="UniProtKB-SubCell"/>
</dbReference>
<evidence type="ECO:0000256" key="6">
    <source>
        <dbReference type="ARBA" id="ARBA00022741"/>
    </source>
</evidence>
<evidence type="ECO:0000256" key="12">
    <source>
        <dbReference type="PROSITE-ProRule" id="PRU10141"/>
    </source>
</evidence>
<comment type="caution">
    <text evidence="16">The sequence shown here is derived from an EMBL/GenBank/DDBJ whole genome shotgun (WGS) entry which is preliminary data.</text>
</comment>
<dbReference type="Pfam" id="PF12819">
    <property type="entry name" value="Malectin_like"/>
    <property type="match status" value="1"/>
</dbReference>
<keyword evidence="16" id="KW-0675">Receptor</keyword>
<dbReference type="InterPro" id="IPR051824">
    <property type="entry name" value="LRR_Rcpt-Like_S/T_Kinase"/>
</dbReference>
<feature type="chain" id="PRO_5043406850" evidence="14">
    <location>
        <begin position="23"/>
        <end position="788"/>
    </location>
</feature>
<evidence type="ECO:0000256" key="3">
    <source>
        <dbReference type="ARBA" id="ARBA00022679"/>
    </source>
</evidence>
<feature type="transmembrane region" description="Helical" evidence="13">
    <location>
        <begin position="402"/>
        <end position="425"/>
    </location>
</feature>
<dbReference type="InterPro" id="IPR024788">
    <property type="entry name" value="Malectin-like_Carb-bd_dom"/>
</dbReference>
<reference evidence="16" key="1">
    <citation type="journal article" date="2023" name="Nat. Commun.">
        <title>Diploid and tetraploid genomes of Acorus and the evolution of monocots.</title>
        <authorList>
            <person name="Ma L."/>
            <person name="Liu K.W."/>
            <person name="Li Z."/>
            <person name="Hsiao Y.Y."/>
            <person name="Qi Y."/>
            <person name="Fu T."/>
            <person name="Tang G.D."/>
            <person name="Zhang D."/>
            <person name="Sun W.H."/>
            <person name="Liu D.K."/>
            <person name="Li Y."/>
            <person name="Chen G.Z."/>
            <person name="Liu X.D."/>
            <person name="Liao X.Y."/>
            <person name="Jiang Y.T."/>
            <person name="Yu X."/>
            <person name="Hao Y."/>
            <person name="Huang J."/>
            <person name="Zhao X.W."/>
            <person name="Ke S."/>
            <person name="Chen Y.Y."/>
            <person name="Wu W.L."/>
            <person name="Hsu J.L."/>
            <person name="Lin Y.F."/>
            <person name="Huang M.D."/>
            <person name="Li C.Y."/>
            <person name="Huang L."/>
            <person name="Wang Z.W."/>
            <person name="Zhao X."/>
            <person name="Zhong W.Y."/>
            <person name="Peng D.H."/>
            <person name="Ahmad S."/>
            <person name="Lan S."/>
            <person name="Zhang J.S."/>
            <person name="Tsai W.C."/>
            <person name="Van de Peer Y."/>
            <person name="Liu Z.J."/>
        </authorList>
    </citation>
    <scope>NUCLEOTIDE SEQUENCE</scope>
    <source>
        <strain evidence="16">SCP</strain>
    </source>
</reference>
<reference evidence="16" key="2">
    <citation type="submission" date="2023-06" db="EMBL/GenBank/DDBJ databases">
        <authorList>
            <person name="Ma L."/>
            <person name="Liu K.-W."/>
            <person name="Li Z."/>
            <person name="Hsiao Y.-Y."/>
            <person name="Qi Y."/>
            <person name="Fu T."/>
            <person name="Tang G."/>
            <person name="Zhang D."/>
            <person name="Sun W.-H."/>
            <person name="Liu D.-K."/>
            <person name="Li Y."/>
            <person name="Chen G.-Z."/>
            <person name="Liu X.-D."/>
            <person name="Liao X.-Y."/>
            <person name="Jiang Y.-T."/>
            <person name="Yu X."/>
            <person name="Hao Y."/>
            <person name="Huang J."/>
            <person name="Zhao X.-W."/>
            <person name="Ke S."/>
            <person name="Chen Y.-Y."/>
            <person name="Wu W.-L."/>
            <person name="Hsu J.-L."/>
            <person name="Lin Y.-F."/>
            <person name="Huang M.-D."/>
            <person name="Li C.-Y."/>
            <person name="Huang L."/>
            <person name="Wang Z.-W."/>
            <person name="Zhao X."/>
            <person name="Zhong W.-Y."/>
            <person name="Peng D.-H."/>
            <person name="Ahmad S."/>
            <person name="Lan S."/>
            <person name="Zhang J.-S."/>
            <person name="Tsai W.-C."/>
            <person name="Van De Peer Y."/>
            <person name="Liu Z.-J."/>
        </authorList>
    </citation>
    <scope>NUCLEOTIDE SEQUENCE</scope>
    <source>
        <strain evidence="16">SCP</strain>
        <tissue evidence="16">Leaves</tissue>
    </source>
</reference>
<keyword evidence="4 13" id="KW-0812">Transmembrane</keyword>
<dbReference type="GO" id="GO:0005524">
    <property type="term" value="F:ATP binding"/>
    <property type="evidence" value="ECO:0007669"/>
    <property type="project" value="UniProtKB-UniRule"/>
</dbReference>
<evidence type="ECO:0000256" key="10">
    <source>
        <dbReference type="ARBA" id="ARBA00023136"/>
    </source>
</evidence>
<comment type="subcellular location">
    <subcellularLocation>
        <location evidence="1">Membrane</location>
        <topology evidence="1">Single-pass type I membrane protein</topology>
    </subcellularLocation>
</comment>
<dbReference type="SMART" id="SM00220">
    <property type="entry name" value="S_TKc"/>
    <property type="match status" value="1"/>
</dbReference>
<dbReference type="GO" id="GO:0010038">
    <property type="term" value="P:response to metal ion"/>
    <property type="evidence" value="ECO:0007669"/>
    <property type="project" value="UniProtKB-ARBA"/>
</dbReference>
<dbReference type="GO" id="GO:0004674">
    <property type="term" value="F:protein serine/threonine kinase activity"/>
    <property type="evidence" value="ECO:0007669"/>
    <property type="project" value="UniProtKB-KW"/>
</dbReference>
<evidence type="ECO:0000256" key="8">
    <source>
        <dbReference type="ARBA" id="ARBA00022840"/>
    </source>
</evidence>
<keyword evidence="9 13" id="KW-1133">Transmembrane helix</keyword>
<dbReference type="InterPro" id="IPR001245">
    <property type="entry name" value="Ser-Thr/Tyr_kinase_cat_dom"/>
</dbReference>
<dbReference type="PROSITE" id="PS00108">
    <property type="entry name" value="PROTEIN_KINASE_ST"/>
    <property type="match status" value="1"/>
</dbReference>
<keyword evidence="8 12" id="KW-0067">ATP-binding</keyword>
<dbReference type="Pfam" id="PF07714">
    <property type="entry name" value="PK_Tyr_Ser-Thr"/>
    <property type="match status" value="1"/>
</dbReference>
<dbReference type="PROSITE" id="PS50011">
    <property type="entry name" value="PROTEIN_KINASE_DOM"/>
    <property type="match status" value="1"/>
</dbReference>
<dbReference type="PANTHER" id="PTHR48006:SF92">
    <property type="entry name" value="LRR RECEPTOR-LIKE SERINE_THREONINE-PROTEIN KINASE GSO1"/>
    <property type="match status" value="1"/>
</dbReference>
<dbReference type="Gene3D" id="3.30.200.20">
    <property type="entry name" value="Phosphorylase Kinase, domain 1"/>
    <property type="match status" value="1"/>
</dbReference>
<accession>A0AAV9BW03</accession>
<dbReference type="FunFam" id="2.60.120.430:FF:000007">
    <property type="entry name" value="FERONIA receptor-like kinase"/>
    <property type="match status" value="1"/>
</dbReference>
<evidence type="ECO:0000256" key="11">
    <source>
        <dbReference type="ARBA" id="ARBA00023180"/>
    </source>
</evidence>
<dbReference type="AlphaFoldDB" id="A0AAV9BW03"/>
<dbReference type="PROSITE" id="PS00107">
    <property type="entry name" value="PROTEIN_KINASE_ATP"/>
    <property type="match status" value="1"/>
</dbReference>
<keyword evidence="6 12" id="KW-0547">Nucleotide-binding</keyword>
<dbReference type="Gene3D" id="1.10.510.10">
    <property type="entry name" value="Transferase(Phosphotransferase) domain 1"/>
    <property type="match status" value="1"/>
</dbReference>
<keyword evidence="11" id="KW-0325">Glycoprotein</keyword>
<evidence type="ECO:0000256" key="5">
    <source>
        <dbReference type="ARBA" id="ARBA00022729"/>
    </source>
</evidence>
<evidence type="ECO:0000313" key="16">
    <source>
        <dbReference type="EMBL" id="KAK1280114.1"/>
    </source>
</evidence>
<dbReference type="EMBL" id="JAUJYN010000001">
    <property type="protein sequence ID" value="KAK1280114.1"/>
    <property type="molecule type" value="Genomic_DNA"/>
</dbReference>
<dbReference type="InterPro" id="IPR011009">
    <property type="entry name" value="Kinase-like_dom_sf"/>
</dbReference>
<feature type="signal peptide" evidence="14">
    <location>
        <begin position="1"/>
        <end position="22"/>
    </location>
</feature>
<dbReference type="FunFam" id="2.60.120.430:FF:000003">
    <property type="entry name" value="FERONIA receptor-like kinase"/>
    <property type="match status" value="1"/>
</dbReference>
<dbReference type="CDD" id="cd14066">
    <property type="entry name" value="STKc_IRAK"/>
    <property type="match status" value="1"/>
</dbReference>
<keyword evidence="10 13" id="KW-0472">Membrane</keyword>
<sequence length="788" mass="85468">MEKLLFMFCVGSVFLLIGSSDPQLDSKPIFINCGTNSTTTISGRQWVGDSAADNLTLTSPGLTITSSTGADHGPLYSTARIFNTTSNYTFSVAVSGTYFVRLHFGALDVNNSIFGVTANNLRLLSQFNVSDALARANATSLVKEYVIRVTSRALALELAPSTTASFAFVNAIELVPVDDEFGLFAANYVDRALETMFRLNVGGPRIGPGGDGGLFRGWEPDDRYMLIADAGSLVTNTSRVEYASANDTRAAPLKVYETARAMSDTEVLEKRFNMSWKFDVDPGGFEYLVRLHFCELAFDRTDQRVFRIFVNNRTAAEEFDVFSRAGGKGKAYHFDYADTIETQIDTLWVQLGPELSASAAGTDAILNGLEVFKLGKNGNLARPSSRFGSGSNSSPGRASKSLVLYGVIASATAFAVVVVVVAGAVRGRRKRMVVAASAKWRSLSTVEASASGAQGACTGNRTMGGRRFAISEIRQATRNFDEALVIGTGGFGKVYKGEIDEGVAVAVKRAHPQSQQGVAEFETEIEMLSKLRHRHLVAMIGYCDEQSEMILVYEYMSNGTLRGRLFGGLGGGPVLDWKQRLEACIGAARGLHYLHTGAGDGGIIHRDVKTTNILLDSEFVAKVADFGLSKAGPGWDRTHVSTAVKGSFGYLDPEYFRLQQLTQKSDVYSFGVVLFEVVCARPVIDPSLPKDQVNLAEWAVRWERQGGLRAIVDLRIECSNESLRKFGEIARKCLADEGRNRPTMGEVLWHLEYALQLHEAYVRSGDGEAFVKAEEEVVAAALGGGGCS</sequence>
<keyword evidence="2" id="KW-0723">Serine/threonine-protein kinase</keyword>
<name>A0AAV9BW03_ACOGR</name>
<evidence type="ECO:0000256" key="1">
    <source>
        <dbReference type="ARBA" id="ARBA00004479"/>
    </source>
</evidence>
<evidence type="ECO:0000256" key="14">
    <source>
        <dbReference type="SAM" id="SignalP"/>
    </source>
</evidence>
<evidence type="ECO:0000256" key="9">
    <source>
        <dbReference type="ARBA" id="ARBA00022989"/>
    </source>
</evidence>
<dbReference type="InterPro" id="IPR008271">
    <property type="entry name" value="Ser/Thr_kinase_AS"/>
</dbReference>
<protein>
    <submittedName>
        <fullName evidence="16">Receptor-like protein kinase</fullName>
    </submittedName>
</protein>
<keyword evidence="3" id="KW-0808">Transferase</keyword>
<dbReference type="InterPro" id="IPR017441">
    <property type="entry name" value="Protein_kinase_ATP_BS"/>
</dbReference>
<dbReference type="FunFam" id="3.30.200.20:FF:000039">
    <property type="entry name" value="receptor-like protein kinase FERONIA"/>
    <property type="match status" value="1"/>
</dbReference>
<dbReference type="Gene3D" id="2.60.120.430">
    <property type="entry name" value="Galactose-binding lectin"/>
    <property type="match status" value="2"/>
</dbReference>
<dbReference type="SUPFAM" id="SSF56112">
    <property type="entry name" value="Protein kinase-like (PK-like)"/>
    <property type="match status" value="1"/>
</dbReference>
<keyword evidence="7 16" id="KW-0418">Kinase</keyword>
<evidence type="ECO:0000259" key="15">
    <source>
        <dbReference type="PROSITE" id="PS50011"/>
    </source>
</evidence>
<evidence type="ECO:0000313" key="17">
    <source>
        <dbReference type="Proteomes" id="UP001179952"/>
    </source>
</evidence>
<evidence type="ECO:0000256" key="13">
    <source>
        <dbReference type="SAM" id="Phobius"/>
    </source>
</evidence>
<proteinExistence type="predicted"/>
<feature type="domain" description="Protein kinase" evidence="15">
    <location>
        <begin position="480"/>
        <end position="753"/>
    </location>
</feature>
<feature type="binding site" evidence="12">
    <location>
        <position position="508"/>
    </location>
    <ligand>
        <name>ATP</name>
        <dbReference type="ChEBI" id="CHEBI:30616"/>
    </ligand>
</feature>